<name>A0ABY2QKD5_9SPHN</name>
<evidence type="ECO:0000256" key="3">
    <source>
        <dbReference type="ARBA" id="ARBA00022630"/>
    </source>
</evidence>
<gene>
    <name evidence="8" type="ORF">E5988_03340</name>
</gene>
<proteinExistence type="inferred from homology"/>
<sequence length="241" mass="26054">MATTAAAARNEQAGAQANAPSGDSATLERLLRERRSVRGFKPDPVPAELLERVMEMAQLAPSNCNVQPWTAHVVSGASAERMRTVLHDAAKSGTKMTPDFPLTGAYPGHYRGRQIDAAKSLFAATNVAREDVAARTESFLRNFRFFDAPHAMFLFIPAWAGMREAADCGMYAQSFMLALTANGLASCAQGALSHHAEIVHRELGVGDDHKLLFGIAFGYEDPAHPANSARTVRDKDHVLHG</sequence>
<evidence type="ECO:0000313" key="9">
    <source>
        <dbReference type="Proteomes" id="UP000308038"/>
    </source>
</evidence>
<dbReference type="SUPFAM" id="SSF55469">
    <property type="entry name" value="FMN-dependent nitroreductase-like"/>
    <property type="match status" value="1"/>
</dbReference>
<keyword evidence="3" id="KW-0285">Flavoprotein</keyword>
<dbReference type="RefSeq" id="WP_082102720.1">
    <property type="nucleotide sequence ID" value="NZ_SSTI01000002.1"/>
</dbReference>
<dbReference type="EMBL" id="SSTI01000002">
    <property type="protein sequence ID" value="THG41558.1"/>
    <property type="molecule type" value="Genomic_DNA"/>
</dbReference>
<evidence type="ECO:0000313" key="8">
    <source>
        <dbReference type="EMBL" id="THG41558.1"/>
    </source>
</evidence>
<dbReference type="CDD" id="cd02136">
    <property type="entry name" value="PnbA_NfnB-like"/>
    <property type="match status" value="1"/>
</dbReference>
<feature type="region of interest" description="Disordered" evidence="6">
    <location>
        <begin position="1"/>
        <end position="25"/>
    </location>
</feature>
<dbReference type="PANTHER" id="PTHR43673">
    <property type="entry name" value="NAD(P)H NITROREDUCTASE YDGI-RELATED"/>
    <property type="match status" value="1"/>
</dbReference>
<keyword evidence="9" id="KW-1185">Reference proteome</keyword>
<reference evidence="8 9" key="1">
    <citation type="submission" date="2019-04" db="EMBL/GenBank/DDBJ databases">
        <title>Microbes associate with the intestines of laboratory mice.</title>
        <authorList>
            <person name="Navarre W."/>
            <person name="Wong E."/>
            <person name="Huang K.C."/>
            <person name="Tropini C."/>
            <person name="Ng K."/>
            <person name="Yu B."/>
        </authorList>
    </citation>
    <scope>NUCLEOTIDE SEQUENCE [LARGE SCALE GENOMIC DNA]</scope>
    <source>
        <strain evidence="8 9">NM83_B4-11</strain>
    </source>
</reference>
<comment type="cofactor">
    <cofactor evidence="1">
        <name>FMN</name>
        <dbReference type="ChEBI" id="CHEBI:58210"/>
    </cofactor>
</comment>
<accession>A0ABY2QKD5</accession>
<evidence type="ECO:0000256" key="2">
    <source>
        <dbReference type="ARBA" id="ARBA00007118"/>
    </source>
</evidence>
<dbReference type="Pfam" id="PF00881">
    <property type="entry name" value="Nitroreductase"/>
    <property type="match status" value="1"/>
</dbReference>
<evidence type="ECO:0000256" key="5">
    <source>
        <dbReference type="ARBA" id="ARBA00023002"/>
    </source>
</evidence>
<keyword evidence="4" id="KW-0288">FMN</keyword>
<evidence type="ECO:0000259" key="7">
    <source>
        <dbReference type="Pfam" id="PF00881"/>
    </source>
</evidence>
<evidence type="ECO:0000256" key="4">
    <source>
        <dbReference type="ARBA" id="ARBA00022643"/>
    </source>
</evidence>
<comment type="similarity">
    <text evidence="2">Belongs to the nitroreductase family.</text>
</comment>
<protein>
    <submittedName>
        <fullName evidence="8">Nitroreductase</fullName>
    </submittedName>
</protein>
<dbReference type="Proteomes" id="UP000308038">
    <property type="component" value="Unassembled WGS sequence"/>
</dbReference>
<dbReference type="Gene3D" id="3.40.109.10">
    <property type="entry name" value="NADH Oxidase"/>
    <property type="match status" value="1"/>
</dbReference>
<evidence type="ECO:0000256" key="1">
    <source>
        <dbReference type="ARBA" id="ARBA00001917"/>
    </source>
</evidence>
<organism evidence="8 9">
    <name type="scientific">Sphingomonas olei</name>
    <dbReference type="NCBI Taxonomy" id="1886787"/>
    <lineage>
        <taxon>Bacteria</taxon>
        <taxon>Pseudomonadati</taxon>
        <taxon>Pseudomonadota</taxon>
        <taxon>Alphaproteobacteria</taxon>
        <taxon>Sphingomonadales</taxon>
        <taxon>Sphingomonadaceae</taxon>
        <taxon>Sphingomonas</taxon>
    </lineage>
</organism>
<feature type="compositionally biased region" description="Low complexity" evidence="6">
    <location>
        <begin position="1"/>
        <end position="19"/>
    </location>
</feature>
<keyword evidence="5" id="KW-0560">Oxidoreductase</keyword>
<feature type="domain" description="Nitroreductase" evidence="7">
    <location>
        <begin position="31"/>
        <end position="219"/>
    </location>
</feature>
<evidence type="ECO:0000256" key="6">
    <source>
        <dbReference type="SAM" id="MobiDB-lite"/>
    </source>
</evidence>
<dbReference type="InterPro" id="IPR029479">
    <property type="entry name" value="Nitroreductase"/>
</dbReference>
<dbReference type="InterPro" id="IPR000415">
    <property type="entry name" value="Nitroreductase-like"/>
</dbReference>
<comment type="caution">
    <text evidence="8">The sequence shown here is derived from an EMBL/GenBank/DDBJ whole genome shotgun (WGS) entry which is preliminary data.</text>
</comment>
<dbReference type="PANTHER" id="PTHR43673:SF2">
    <property type="entry name" value="NITROREDUCTASE"/>
    <property type="match status" value="1"/>
</dbReference>